<evidence type="ECO:0000256" key="4">
    <source>
        <dbReference type="ARBA" id="ARBA00022553"/>
    </source>
</evidence>
<dbReference type="PANTHER" id="PTHR45453">
    <property type="entry name" value="PHOSPHATE REGULON SENSOR PROTEIN PHOR"/>
    <property type="match status" value="1"/>
</dbReference>
<dbReference type="SUPFAM" id="SSF47384">
    <property type="entry name" value="Homodimeric domain of signal transducing histidine kinase"/>
    <property type="match status" value="1"/>
</dbReference>
<evidence type="ECO:0000256" key="7">
    <source>
        <dbReference type="ARBA" id="ARBA00023012"/>
    </source>
</evidence>
<keyword evidence="9" id="KW-0812">Transmembrane</keyword>
<dbReference type="PROSITE" id="PS50109">
    <property type="entry name" value="HIS_KIN"/>
    <property type="match status" value="1"/>
</dbReference>
<dbReference type="GO" id="GO:0000155">
    <property type="term" value="F:phosphorelay sensor kinase activity"/>
    <property type="evidence" value="ECO:0007669"/>
    <property type="project" value="InterPro"/>
</dbReference>
<evidence type="ECO:0000256" key="8">
    <source>
        <dbReference type="ARBA" id="ARBA00023136"/>
    </source>
</evidence>
<keyword evidence="6" id="KW-0418">Kinase</keyword>
<dbReference type="CDD" id="cd00075">
    <property type="entry name" value="HATPase"/>
    <property type="match status" value="1"/>
</dbReference>
<dbReference type="Pfam" id="PF00512">
    <property type="entry name" value="HisKA"/>
    <property type="match status" value="1"/>
</dbReference>
<dbReference type="InterPro" id="IPR004358">
    <property type="entry name" value="Sig_transdc_His_kin-like_C"/>
</dbReference>
<dbReference type="Gene3D" id="3.30.565.10">
    <property type="entry name" value="Histidine kinase-like ATPase, C-terminal domain"/>
    <property type="match status" value="1"/>
</dbReference>
<evidence type="ECO:0000313" key="12">
    <source>
        <dbReference type="Proteomes" id="UP000824041"/>
    </source>
</evidence>
<dbReference type="PANTHER" id="PTHR45453:SF1">
    <property type="entry name" value="PHOSPHATE REGULON SENSOR PROTEIN PHOR"/>
    <property type="match status" value="1"/>
</dbReference>
<comment type="caution">
    <text evidence="11">The sequence shown here is derived from an EMBL/GenBank/DDBJ whole genome shotgun (WGS) entry which is preliminary data.</text>
</comment>
<dbReference type="GO" id="GO:0016036">
    <property type="term" value="P:cellular response to phosphate starvation"/>
    <property type="evidence" value="ECO:0007669"/>
    <property type="project" value="TreeGrafter"/>
</dbReference>
<dbReference type="InterPro" id="IPR050351">
    <property type="entry name" value="BphY/WalK/GraS-like"/>
</dbReference>
<protein>
    <recommendedName>
        <fullName evidence="3">histidine kinase</fullName>
        <ecNumber evidence="3">2.7.13.3</ecNumber>
    </recommendedName>
</protein>
<reference evidence="11" key="1">
    <citation type="journal article" date="2021" name="PeerJ">
        <title>Extensive microbial diversity within the chicken gut microbiome revealed by metagenomics and culture.</title>
        <authorList>
            <person name="Gilroy R."/>
            <person name="Ravi A."/>
            <person name="Getino M."/>
            <person name="Pursley I."/>
            <person name="Horton D.L."/>
            <person name="Alikhan N.F."/>
            <person name="Baker D."/>
            <person name="Gharbi K."/>
            <person name="Hall N."/>
            <person name="Watson M."/>
            <person name="Adriaenssens E.M."/>
            <person name="Foster-Nyarko E."/>
            <person name="Jarju S."/>
            <person name="Secka A."/>
            <person name="Antonio M."/>
            <person name="Oren A."/>
            <person name="Chaudhuri R.R."/>
            <person name="La Ragione R."/>
            <person name="Hildebrand F."/>
            <person name="Pallen M.J."/>
        </authorList>
    </citation>
    <scope>NUCLEOTIDE SEQUENCE</scope>
    <source>
        <strain evidence="11">14324</strain>
    </source>
</reference>
<comment type="catalytic activity">
    <reaction evidence="1">
        <text>ATP + protein L-histidine = ADP + protein N-phospho-L-histidine.</text>
        <dbReference type="EC" id="2.7.13.3"/>
    </reaction>
</comment>
<name>A0A9D2DQM1_9FIRM</name>
<dbReference type="InterPro" id="IPR035965">
    <property type="entry name" value="PAS-like_dom_sf"/>
</dbReference>
<dbReference type="Gene3D" id="1.10.287.130">
    <property type="match status" value="1"/>
</dbReference>
<keyword evidence="11" id="KW-0067">ATP-binding</keyword>
<feature type="transmembrane region" description="Helical" evidence="9">
    <location>
        <begin position="125"/>
        <end position="144"/>
    </location>
</feature>
<dbReference type="GO" id="GO:0005886">
    <property type="term" value="C:plasma membrane"/>
    <property type="evidence" value="ECO:0007669"/>
    <property type="project" value="TreeGrafter"/>
</dbReference>
<dbReference type="SUPFAM" id="SSF55874">
    <property type="entry name" value="ATPase domain of HSP90 chaperone/DNA topoisomerase II/histidine kinase"/>
    <property type="match status" value="1"/>
</dbReference>
<evidence type="ECO:0000256" key="6">
    <source>
        <dbReference type="ARBA" id="ARBA00022777"/>
    </source>
</evidence>
<dbReference type="FunFam" id="3.30.565.10:FF:000006">
    <property type="entry name" value="Sensor histidine kinase WalK"/>
    <property type="match status" value="1"/>
</dbReference>
<dbReference type="InterPro" id="IPR031967">
    <property type="entry name" value="PhoR_single_Cache-like_dom"/>
</dbReference>
<keyword evidence="5" id="KW-0808">Transferase</keyword>
<proteinExistence type="predicted"/>
<keyword evidence="4" id="KW-0597">Phosphoprotein</keyword>
<dbReference type="FunFam" id="1.10.287.130:FF:000001">
    <property type="entry name" value="Two-component sensor histidine kinase"/>
    <property type="match status" value="1"/>
</dbReference>
<organism evidence="11 12">
    <name type="scientific">Candidatus Blautia faecigallinarum</name>
    <dbReference type="NCBI Taxonomy" id="2838488"/>
    <lineage>
        <taxon>Bacteria</taxon>
        <taxon>Bacillati</taxon>
        <taxon>Bacillota</taxon>
        <taxon>Clostridia</taxon>
        <taxon>Lachnospirales</taxon>
        <taxon>Lachnospiraceae</taxon>
        <taxon>Blautia</taxon>
    </lineage>
</organism>
<keyword evidence="11" id="KW-0547">Nucleotide-binding</keyword>
<evidence type="ECO:0000256" key="9">
    <source>
        <dbReference type="SAM" id="Phobius"/>
    </source>
</evidence>
<dbReference type="SMART" id="SM00388">
    <property type="entry name" value="HisKA"/>
    <property type="match status" value="1"/>
</dbReference>
<dbReference type="Proteomes" id="UP000824041">
    <property type="component" value="Unassembled WGS sequence"/>
</dbReference>
<evidence type="ECO:0000256" key="3">
    <source>
        <dbReference type="ARBA" id="ARBA00012438"/>
    </source>
</evidence>
<evidence type="ECO:0000256" key="5">
    <source>
        <dbReference type="ARBA" id="ARBA00022679"/>
    </source>
</evidence>
<dbReference type="InterPro" id="IPR005467">
    <property type="entry name" value="His_kinase_dom"/>
</dbReference>
<dbReference type="PRINTS" id="PR00344">
    <property type="entry name" value="BCTRLSENSOR"/>
</dbReference>
<accession>A0A9D2DQM1</accession>
<dbReference type="AlphaFoldDB" id="A0A9D2DQM1"/>
<dbReference type="Pfam" id="PF02518">
    <property type="entry name" value="HATPase_c"/>
    <property type="match status" value="1"/>
</dbReference>
<keyword evidence="9" id="KW-1133">Transmembrane helix</keyword>
<dbReference type="Gene3D" id="3.30.450.20">
    <property type="entry name" value="PAS domain"/>
    <property type="match status" value="1"/>
</dbReference>
<evidence type="ECO:0000259" key="10">
    <source>
        <dbReference type="PROSITE" id="PS50109"/>
    </source>
</evidence>
<evidence type="ECO:0000313" key="11">
    <source>
        <dbReference type="EMBL" id="HIZ21427.1"/>
    </source>
</evidence>
<keyword evidence="8 9" id="KW-0472">Membrane</keyword>
<sequence length="531" mass="60296">MGILYRYFGDEIKEELRKEASYLAVGVEKNGTEYLESVTFDDSRITYIAEDGTVLYDSEANSDSMDNHGHREEVVEAAKQGSGEAYRISTTLSERTTYYALRLTDGTILRVSSTQYSVTALMYRLLRPLILILLLMFALSAFFASKIAKWIVKPMNELDLDHPEENQAYEEVAPLLSKIHKQNRQIKNQIDTAMQQQAEFSIITENMQEGLLVIDKYTMILSGNSSVWKLFQTKEKTGESVYSLDRSEEFRRVVENVLEGRHGETVLRSPAGHVRLIANPVIHEEETVGAVLLFVNVTEEIERESLRREFSANVSHELKTPLTSISGFAEIIQDGFVKPEDIKMFAGRIYKEAQRLIQLVQDVIKISQLDEKEIPYEWQNEDLYCLVKDVLDHLAEVAKKQDVQMDIEGDRTILRTVRPILEEALYNLCDNAIKYNKPGGNVRIVLSEDPYEIRIAVKDTGIGIPQEDQGRVFERFYRVDKSHSKEIGGTGLGLSIVKHGVTFLGGSLELESEEGKGTKITMVFPKDTKES</sequence>
<dbReference type="InterPro" id="IPR003661">
    <property type="entry name" value="HisK_dim/P_dom"/>
</dbReference>
<feature type="domain" description="Histidine kinase" evidence="10">
    <location>
        <begin position="313"/>
        <end position="528"/>
    </location>
</feature>
<dbReference type="SMART" id="SM00387">
    <property type="entry name" value="HATPase_c"/>
    <property type="match status" value="1"/>
</dbReference>
<dbReference type="GO" id="GO:0005524">
    <property type="term" value="F:ATP binding"/>
    <property type="evidence" value="ECO:0007669"/>
    <property type="project" value="UniProtKB-KW"/>
</dbReference>
<dbReference type="InterPro" id="IPR003594">
    <property type="entry name" value="HATPase_dom"/>
</dbReference>
<dbReference type="SUPFAM" id="SSF55785">
    <property type="entry name" value="PYP-like sensor domain (PAS domain)"/>
    <property type="match status" value="1"/>
</dbReference>
<dbReference type="CDD" id="cd00082">
    <property type="entry name" value="HisKA"/>
    <property type="match status" value="1"/>
</dbReference>
<dbReference type="GO" id="GO:0004721">
    <property type="term" value="F:phosphoprotein phosphatase activity"/>
    <property type="evidence" value="ECO:0007669"/>
    <property type="project" value="TreeGrafter"/>
</dbReference>
<reference evidence="11" key="2">
    <citation type="submission" date="2021-04" db="EMBL/GenBank/DDBJ databases">
        <authorList>
            <person name="Gilroy R."/>
        </authorList>
    </citation>
    <scope>NUCLEOTIDE SEQUENCE</scope>
    <source>
        <strain evidence="11">14324</strain>
    </source>
</reference>
<dbReference type="Pfam" id="PF16736">
    <property type="entry name" value="sCache_like"/>
    <property type="match status" value="1"/>
</dbReference>
<dbReference type="EMBL" id="DXBU01000017">
    <property type="protein sequence ID" value="HIZ21427.1"/>
    <property type="molecule type" value="Genomic_DNA"/>
</dbReference>
<dbReference type="EC" id="2.7.13.3" evidence="3"/>
<gene>
    <name evidence="11" type="ORF">IAA21_01335</name>
</gene>
<comment type="subcellular location">
    <subcellularLocation>
        <location evidence="2">Membrane</location>
    </subcellularLocation>
</comment>
<dbReference type="InterPro" id="IPR036097">
    <property type="entry name" value="HisK_dim/P_sf"/>
</dbReference>
<keyword evidence="7" id="KW-0902">Two-component regulatory system</keyword>
<dbReference type="InterPro" id="IPR036890">
    <property type="entry name" value="HATPase_C_sf"/>
</dbReference>
<evidence type="ECO:0000256" key="2">
    <source>
        <dbReference type="ARBA" id="ARBA00004370"/>
    </source>
</evidence>
<evidence type="ECO:0000256" key="1">
    <source>
        <dbReference type="ARBA" id="ARBA00000085"/>
    </source>
</evidence>